<gene>
    <name evidence="2" type="ORF">SPLIT_LOCUS805</name>
</gene>
<keyword evidence="3" id="KW-1185">Reference proteome</keyword>
<evidence type="ECO:0000313" key="3">
    <source>
        <dbReference type="Proteomes" id="UP001153321"/>
    </source>
</evidence>
<feature type="region of interest" description="Disordered" evidence="1">
    <location>
        <begin position="174"/>
        <end position="193"/>
    </location>
</feature>
<name>A0A9P0HWF6_SPOLI</name>
<evidence type="ECO:0000313" key="2">
    <source>
        <dbReference type="EMBL" id="CAH1635443.1"/>
    </source>
</evidence>
<accession>A0A9P0HWF6</accession>
<dbReference type="AlphaFoldDB" id="A0A9P0HWF6"/>
<reference evidence="2" key="1">
    <citation type="submission" date="2022-02" db="EMBL/GenBank/DDBJ databases">
        <authorList>
            <person name="King R."/>
        </authorList>
    </citation>
    <scope>NUCLEOTIDE SEQUENCE</scope>
</reference>
<feature type="compositionally biased region" description="Low complexity" evidence="1">
    <location>
        <begin position="174"/>
        <end position="186"/>
    </location>
</feature>
<proteinExistence type="predicted"/>
<protein>
    <submittedName>
        <fullName evidence="2">Uncharacterized protein</fullName>
    </submittedName>
</protein>
<dbReference type="EMBL" id="LR824542">
    <property type="protein sequence ID" value="CAH1635443.1"/>
    <property type="molecule type" value="Genomic_DNA"/>
</dbReference>
<dbReference type="Proteomes" id="UP001153321">
    <property type="component" value="Chromosome 11"/>
</dbReference>
<evidence type="ECO:0000256" key="1">
    <source>
        <dbReference type="SAM" id="MobiDB-lite"/>
    </source>
</evidence>
<sequence>MEPIMNTKRKKRKTRKCLNEIRKKSLRTGHLFFEKEKDNISDLIPNYNKCIITKERLSLRTFPKTVRSETITRPVLAELKQKPNLKLDELRSGSKVLDTLNSTVVKLSNFSRSLKNTNDHIERYKVENPMSLICSMGSNKYDEDSYVINMCNQEDKFNNTNVCSFIDPDQRSNKSSSSIGVHSGPSPTSTSNHRFHDSFRYDLYEEFISEIPKYLKQTVKTMEGDIVKNTKVVLKQLFISECCYQEKYYTPKKVIVRNPMDYIRLSHVQQRSLFHQSSRSRRTFDEIDSFPPSPIVISSSPSISHHFASSPDSPLNVIVNNTPDYSFYPHRLN</sequence>
<organism evidence="2 3">
    <name type="scientific">Spodoptera littoralis</name>
    <name type="common">Egyptian cotton leafworm</name>
    <dbReference type="NCBI Taxonomy" id="7109"/>
    <lineage>
        <taxon>Eukaryota</taxon>
        <taxon>Metazoa</taxon>
        <taxon>Ecdysozoa</taxon>
        <taxon>Arthropoda</taxon>
        <taxon>Hexapoda</taxon>
        <taxon>Insecta</taxon>
        <taxon>Pterygota</taxon>
        <taxon>Neoptera</taxon>
        <taxon>Endopterygota</taxon>
        <taxon>Lepidoptera</taxon>
        <taxon>Glossata</taxon>
        <taxon>Ditrysia</taxon>
        <taxon>Noctuoidea</taxon>
        <taxon>Noctuidae</taxon>
        <taxon>Amphipyrinae</taxon>
        <taxon>Spodoptera</taxon>
    </lineage>
</organism>